<name>A0A843VE97_COLES</name>
<sequence length="289" mass="32299">MCRSQPTVAGVAQVVPESFHKLCSTGRGAAAALLGDLAFRRGVRRALDVRTSRGRNRPTRHDRVSCRAMSWRHDQKAALASVATTVEGFVLHIFGNLVIQISVFHLYGFGTYVCSGLLPVQWYHRGLVVFLDTLALGESWCVTCRLWRFGWFPQFFGFTCVVERQLDLTSVTRVLVVVLPVEVCHGVDTVDVVWWYLVVVGLLHLVNQKATQILSHSERNSLTSCDLMINTKATQNAMYLPFSFWSGDVVVSFGARRRRPFLREGPNEFALCVEVGTLDPLALSMLPSP</sequence>
<dbReference type="Proteomes" id="UP000652761">
    <property type="component" value="Unassembled WGS sequence"/>
</dbReference>
<keyword evidence="2" id="KW-1185">Reference proteome</keyword>
<evidence type="ECO:0000313" key="1">
    <source>
        <dbReference type="EMBL" id="MQL94285.1"/>
    </source>
</evidence>
<evidence type="ECO:0000313" key="2">
    <source>
        <dbReference type="Proteomes" id="UP000652761"/>
    </source>
</evidence>
<protein>
    <submittedName>
        <fullName evidence="1">Uncharacterized protein</fullName>
    </submittedName>
</protein>
<comment type="caution">
    <text evidence="1">The sequence shown here is derived from an EMBL/GenBank/DDBJ whole genome shotgun (WGS) entry which is preliminary data.</text>
</comment>
<reference evidence="1" key="1">
    <citation type="submission" date="2017-07" db="EMBL/GenBank/DDBJ databases">
        <title>Taro Niue Genome Assembly and Annotation.</title>
        <authorList>
            <person name="Atibalentja N."/>
            <person name="Keating K."/>
            <person name="Fields C.J."/>
        </authorList>
    </citation>
    <scope>NUCLEOTIDE SEQUENCE</scope>
    <source>
        <strain evidence="1">Niue_2</strain>
        <tissue evidence="1">Leaf</tissue>
    </source>
</reference>
<proteinExistence type="predicted"/>
<organism evidence="1 2">
    <name type="scientific">Colocasia esculenta</name>
    <name type="common">Wild taro</name>
    <name type="synonym">Arum esculentum</name>
    <dbReference type="NCBI Taxonomy" id="4460"/>
    <lineage>
        <taxon>Eukaryota</taxon>
        <taxon>Viridiplantae</taxon>
        <taxon>Streptophyta</taxon>
        <taxon>Embryophyta</taxon>
        <taxon>Tracheophyta</taxon>
        <taxon>Spermatophyta</taxon>
        <taxon>Magnoliopsida</taxon>
        <taxon>Liliopsida</taxon>
        <taxon>Araceae</taxon>
        <taxon>Aroideae</taxon>
        <taxon>Colocasieae</taxon>
        <taxon>Colocasia</taxon>
    </lineage>
</organism>
<accession>A0A843VE97</accession>
<gene>
    <name evidence="1" type="ORF">Taro_026939</name>
</gene>
<dbReference type="AlphaFoldDB" id="A0A843VE97"/>
<dbReference type="EMBL" id="NMUH01001655">
    <property type="protein sequence ID" value="MQL94285.1"/>
    <property type="molecule type" value="Genomic_DNA"/>
</dbReference>